<organism evidence="3 4">
    <name type="scientific">Meloidogyne enterolobii</name>
    <name type="common">Root-knot nematode worm</name>
    <name type="synonym">Meloidogyne mayaguensis</name>
    <dbReference type="NCBI Taxonomy" id="390850"/>
    <lineage>
        <taxon>Eukaryota</taxon>
        <taxon>Metazoa</taxon>
        <taxon>Ecdysozoa</taxon>
        <taxon>Nematoda</taxon>
        <taxon>Chromadorea</taxon>
        <taxon>Rhabditida</taxon>
        <taxon>Tylenchina</taxon>
        <taxon>Tylenchomorpha</taxon>
        <taxon>Tylenchoidea</taxon>
        <taxon>Meloidogynidae</taxon>
        <taxon>Meloidogyninae</taxon>
        <taxon>Meloidogyne</taxon>
    </lineage>
</organism>
<feature type="region of interest" description="Disordered" evidence="2">
    <location>
        <begin position="823"/>
        <end position="903"/>
    </location>
</feature>
<protein>
    <submittedName>
        <fullName evidence="3">Uncharacterized protein</fullName>
    </submittedName>
</protein>
<proteinExistence type="predicted"/>
<feature type="region of interest" description="Disordered" evidence="2">
    <location>
        <begin position="531"/>
        <end position="560"/>
    </location>
</feature>
<feature type="compositionally biased region" description="Polar residues" evidence="2">
    <location>
        <begin position="597"/>
        <end position="616"/>
    </location>
</feature>
<feature type="compositionally biased region" description="Low complexity" evidence="2">
    <location>
        <begin position="871"/>
        <end position="896"/>
    </location>
</feature>
<dbReference type="Proteomes" id="UP000580250">
    <property type="component" value="Unassembled WGS sequence"/>
</dbReference>
<evidence type="ECO:0000256" key="1">
    <source>
        <dbReference type="SAM" id="Coils"/>
    </source>
</evidence>
<feature type="compositionally biased region" description="Low complexity" evidence="2">
    <location>
        <begin position="823"/>
        <end position="844"/>
    </location>
</feature>
<evidence type="ECO:0000313" key="4">
    <source>
        <dbReference type="Proteomes" id="UP000580250"/>
    </source>
</evidence>
<comment type="caution">
    <text evidence="3">The sequence shown here is derived from an EMBL/GenBank/DDBJ whole genome shotgun (WGS) entry which is preliminary data.</text>
</comment>
<name>A0A6V7W1P7_MELEN</name>
<gene>
    <name evidence="3" type="ORF">MENT_LOCUS33231</name>
</gene>
<feature type="region of interest" description="Disordered" evidence="2">
    <location>
        <begin position="597"/>
        <end position="622"/>
    </location>
</feature>
<feature type="coiled-coil region" evidence="1">
    <location>
        <begin position="106"/>
        <end position="335"/>
    </location>
</feature>
<dbReference type="AlphaFoldDB" id="A0A6V7W1P7"/>
<dbReference type="EMBL" id="CAJEWN010000390">
    <property type="protein sequence ID" value="CAD2181106.1"/>
    <property type="molecule type" value="Genomic_DNA"/>
</dbReference>
<keyword evidence="1" id="KW-0175">Coiled coil</keyword>
<feature type="compositionally biased region" description="Low complexity" evidence="2">
    <location>
        <begin position="531"/>
        <end position="548"/>
    </location>
</feature>
<evidence type="ECO:0000256" key="2">
    <source>
        <dbReference type="SAM" id="MobiDB-lite"/>
    </source>
</evidence>
<reference evidence="3 4" key="1">
    <citation type="submission" date="2020-08" db="EMBL/GenBank/DDBJ databases">
        <authorList>
            <person name="Koutsovoulos G."/>
            <person name="Danchin GJ E."/>
        </authorList>
    </citation>
    <scope>NUCLEOTIDE SEQUENCE [LARGE SCALE GENOMIC DNA]</scope>
</reference>
<sequence length="903" mass="105333">MNNRHPFPPQNNYRFIHTTNFPQFEREHWSVGNVWHPPPYPPPLAHIRPNHQPFAEDTFASNQNNFAYRSFDSQPSGDIAGNRVNVGTSSSVATKLTQTELSYPKDEILETNLKNKTDEITNLRSQLSKKEEELNHLNSLETSNKTLKDRLESKIKLVEECKNHMAEDGEKIKKLEKEVEELKKQNYLLELEKKNNNSKKEAKSPALIKAEDEIRQLRKDISEQRRKTENVKDQLRKSDENCKKLNADLKHQKDRYDEWRKQTIDNHKKEINEEISKISAQHKNEVERMSESFSVKQRNSNADAKSQLQLKEFEIERLKAENSEERKMFDVEKQKVLDNYKRLEENWRRTNSENLQLQQINNSNLEEWKRTELARHRNGFNNEIIRIKEEFKREMDLKNEKLNQSLENERQTDKKYSELLEATEELKKNVFGNIEEIHQQKPGSSNQIIREDPSEIKEKFEKEYLKMKNSLRDICEEQHRIKRKKEQLDSMILRQQCDNCTALKFAFTQMNQKVENCLKSGCEICSGNRSSDSLDSQSSINSSNNQPSPITPPRNKNVNLRENRKRNQQGQLKSNNPVITNNDSLQSVGQISTSQVFNNSNDTGRQTVESATSSLLSIPPSDPQQLEITTVIENVKEEMEDVGLDAQLELQNKNLENNMRFIRSKSVAALYSPATQTFPTLVNQANIQPTSRLEDFVNPQPPPPSYLQANSDPRFNQQFNSIGNTTNQLICSSSAQQQQQRQLIYQQPIIQQQQNQIASNISYVPSHPLLNNQHNQQILQQNNHPQFQNRPPPHNQQNIQNYLNQNVSGFPLNSAMQQLFQQQMNSQQQQVRFPQQTFNQPQNPARQARRPNDPRFQSSDMYAFLNRIFEQQQSQSQQQPQVNNPQQMLQQSSTGKSKSKRKK</sequence>
<accession>A0A6V7W1P7</accession>
<evidence type="ECO:0000313" key="3">
    <source>
        <dbReference type="EMBL" id="CAD2181106.1"/>
    </source>
</evidence>